<dbReference type="Pfam" id="PF02627">
    <property type="entry name" value="CMD"/>
    <property type="match status" value="1"/>
</dbReference>
<dbReference type="AlphaFoldDB" id="A0A1M7CGZ8"/>
<proteinExistence type="predicted"/>
<sequence length="118" mass="12545">MPFKEIASESRQQSLELFKAAPDAMQAFQGLIRVASGEGELSPKTKELMALAIAISVKCEGCIVFHVQNAIRHGSSRQEVIETIVVAIEMGGGPATVYGGKALAAFDELAKPRGTVRS</sequence>
<dbReference type="SUPFAM" id="SSF69118">
    <property type="entry name" value="AhpD-like"/>
    <property type="match status" value="1"/>
</dbReference>
<dbReference type="OrthoDB" id="1683318at2"/>
<dbReference type="InterPro" id="IPR029032">
    <property type="entry name" value="AhpD-like"/>
</dbReference>
<keyword evidence="2" id="KW-0560">Oxidoreductase</keyword>
<evidence type="ECO:0000259" key="1">
    <source>
        <dbReference type="Pfam" id="PF02627"/>
    </source>
</evidence>
<organism evidence="2 3">
    <name type="scientific">Bradyrhizobium lablabi</name>
    <dbReference type="NCBI Taxonomy" id="722472"/>
    <lineage>
        <taxon>Bacteria</taxon>
        <taxon>Pseudomonadati</taxon>
        <taxon>Pseudomonadota</taxon>
        <taxon>Alphaproteobacteria</taxon>
        <taxon>Hyphomicrobiales</taxon>
        <taxon>Nitrobacteraceae</taxon>
        <taxon>Bradyrhizobium</taxon>
    </lineage>
</organism>
<evidence type="ECO:0000313" key="2">
    <source>
        <dbReference type="EMBL" id="SED70381.1"/>
    </source>
</evidence>
<dbReference type="Proteomes" id="UP000183208">
    <property type="component" value="Unassembled WGS sequence"/>
</dbReference>
<dbReference type="PANTHER" id="PTHR33930">
    <property type="entry name" value="ALKYL HYDROPEROXIDE REDUCTASE AHPD"/>
    <property type="match status" value="1"/>
</dbReference>
<dbReference type="PANTHER" id="PTHR33930:SF2">
    <property type="entry name" value="BLR3452 PROTEIN"/>
    <property type="match status" value="1"/>
</dbReference>
<feature type="domain" description="Carboxymuconolactone decarboxylase-like" evidence="1">
    <location>
        <begin position="22"/>
        <end position="99"/>
    </location>
</feature>
<dbReference type="Gene3D" id="1.20.1290.10">
    <property type="entry name" value="AhpD-like"/>
    <property type="match status" value="1"/>
</dbReference>
<reference evidence="2 3" key="1">
    <citation type="submission" date="2016-10" db="EMBL/GenBank/DDBJ databases">
        <authorList>
            <person name="de Groot N.N."/>
        </authorList>
    </citation>
    <scope>NUCLEOTIDE SEQUENCE [LARGE SCALE GENOMIC DNA]</scope>
    <source>
        <strain evidence="2 3">GAS522</strain>
    </source>
</reference>
<keyword evidence="2" id="KW-0575">Peroxidase</keyword>
<protein>
    <submittedName>
        <fullName evidence="2">Alkylhydroperoxidase AhpD family core domain-containing protein</fullName>
    </submittedName>
</protein>
<name>A0A1M7CGZ8_9BRAD</name>
<gene>
    <name evidence="2" type="ORF">SAMN05444171_4874</name>
</gene>
<dbReference type="EMBL" id="FNTI01000001">
    <property type="protein sequence ID" value="SED70381.1"/>
    <property type="molecule type" value="Genomic_DNA"/>
</dbReference>
<dbReference type="InterPro" id="IPR004675">
    <property type="entry name" value="AhpD_core"/>
</dbReference>
<accession>A0A1M7CGZ8</accession>
<dbReference type="InterPro" id="IPR003779">
    <property type="entry name" value="CMD-like"/>
</dbReference>
<dbReference type="RefSeq" id="WP_074824452.1">
    <property type="nucleotide sequence ID" value="NZ_FNTI01000001.1"/>
</dbReference>
<dbReference type="GO" id="GO:0051920">
    <property type="term" value="F:peroxiredoxin activity"/>
    <property type="evidence" value="ECO:0007669"/>
    <property type="project" value="InterPro"/>
</dbReference>
<dbReference type="NCBIfam" id="TIGR00778">
    <property type="entry name" value="ahpD_dom"/>
    <property type="match status" value="1"/>
</dbReference>
<evidence type="ECO:0000313" key="3">
    <source>
        <dbReference type="Proteomes" id="UP000183208"/>
    </source>
</evidence>